<evidence type="ECO:0000256" key="4">
    <source>
        <dbReference type="ARBA" id="ARBA00022801"/>
    </source>
</evidence>
<dbReference type="Gene3D" id="3.40.50.1010">
    <property type="entry name" value="5'-nuclease"/>
    <property type="match status" value="1"/>
</dbReference>
<proteinExistence type="inferred from homology"/>
<dbReference type="EMBL" id="JAUSZS010000003">
    <property type="protein sequence ID" value="MDQ0932151.1"/>
    <property type="molecule type" value="Genomic_DNA"/>
</dbReference>
<feature type="binding site" evidence="6">
    <location>
        <position position="98"/>
    </location>
    <ligand>
        <name>Mg(2+)</name>
        <dbReference type="ChEBI" id="CHEBI:18420"/>
    </ligand>
</feature>
<organism evidence="8 9">
    <name type="scientific">Streptomyces turgidiscabies</name>
    <dbReference type="NCBI Taxonomy" id="85558"/>
    <lineage>
        <taxon>Bacteria</taxon>
        <taxon>Bacillati</taxon>
        <taxon>Actinomycetota</taxon>
        <taxon>Actinomycetes</taxon>
        <taxon>Kitasatosporales</taxon>
        <taxon>Streptomycetaceae</taxon>
        <taxon>Streptomyces</taxon>
    </lineage>
</organism>
<comment type="similarity">
    <text evidence="6">Belongs to the PINc/VapC protein family.</text>
</comment>
<keyword evidence="3 6" id="KW-0479">Metal-binding</keyword>
<evidence type="ECO:0000313" key="9">
    <source>
        <dbReference type="Proteomes" id="UP001223072"/>
    </source>
</evidence>
<keyword evidence="4 6" id="KW-0378">Hydrolase</keyword>
<comment type="caution">
    <text evidence="8">The sequence shown here is derived from an EMBL/GenBank/DDBJ whole genome shotgun (WGS) entry which is preliminary data.</text>
</comment>
<dbReference type="InterPro" id="IPR029060">
    <property type="entry name" value="PIN-like_dom_sf"/>
</dbReference>
<keyword evidence="1 6" id="KW-1277">Toxin-antitoxin system</keyword>
<keyword evidence="9" id="KW-1185">Reference proteome</keyword>
<keyword evidence="5 6" id="KW-0460">Magnesium</keyword>
<evidence type="ECO:0000259" key="7">
    <source>
        <dbReference type="Pfam" id="PF01850"/>
    </source>
</evidence>
<name>A0ABU0RJJ4_9ACTN</name>
<evidence type="ECO:0000256" key="6">
    <source>
        <dbReference type="HAMAP-Rule" id="MF_00265"/>
    </source>
</evidence>
<comment type="cofactor">
    <cofactor evidence="6">
        <name>Mg(2+)</name>
        <dbReference type="ChEBI" id="CHEBI:18420"/>
    </cofactor>
</comment>
<dbReference type="EC" id="3.1.-.-" evidence="6"/>
<protein>
    <recommendedName>
        <fullName evidence="6">Ribonuclease VapC</fullName>
        <shortName evidence="6">RNase VapC</shortName>
        <ecNumber evidence="6">3.1.-.-</ecNumber>
    </recommendedName>
    <alternativeName>
        <fullName evidence="6">Toxin VapC</fullName>
    </alternativeName>
</protein>
<dbReference type="Pfam" id="PF01850">
    <property type="entry name" value="PIN"/>
    <property type="match status" value="1"/>
</dbReference>
<dbReference type="RefSeq" id="WP_307626167.1">
    <property type="nucleotide sequence ID" value="NZ_JAUSZS010000003.1"/>
</dbReference>
<evidence type="ECO:0000256" key="1">
    <source>
        <dbReference type="ARBA" id="ARBA00022649"/>
    </source>
</evidence>
<comment type="function">
    <text evidence="6">Toxic component of a toxin-antitoxin (TA) system. An RNase.</text>
</comment>
<sequence>MIVIDTGPVVAAANRKDDHHLPCVDLLQNFPGPLLLPAPLLTEIGYTLASRAGAKAEADFLRDVADGVYELVTVTSSEVSRAADLVEQYASLPLGTADAFVVAVAEKYRAVNIATMDRRHFSVVRPSHLPAFTLLP</sequence>
<feature type="binding site" evidence="6">
    <location>
        <position position="5"/>
    </location>
    <ligand>
        <name>Mg(2+)</name>
        <dbReference type="ChEBI" id="CHEBI:18420"/>
    </ligand>
</feature>
<evidence type="ECO:0000256" key="5">
    <source>
        <dbReference type="ARBA" id="ARBA00022842"/>
    </source>
</evidence>
<dbReference type="InterPro" id="IPR022907">
    <property type="entry name" value="VapC_family"/>
</dbReference>
<gene>
    <name evidence="6" type="primary">vapC</name>
    <name evidence="8" type="ORF">QFZ49_002081</name>
</gene>
<reference evidence="8 9" key="1">
    <citation type="submission" date="2023-07" db="EMBL/GenBank/DDBJ databases">
        <title>Comparative genomics of wheat-associated soil bacteria to identify genetic determinants of phenazine resistance.</title>
        <authorList>
            <person name="Mouncey N."/>
        </authorList>
    </citation>
    <scope>NUCLEOTIDE SEQUENCE [LARGE SCALE GENOMIC DNA]</scope>
    <source>
        <strain evidence="8 9">W2I16</strain>
    </source>
</reference>
<feature type="domain" description="PIN" evidence="7">
    <location>
        <begin position="2"/>
        <end position="122"/>
    </location>
</feature>
<evidence type="ECO:0000256" key="2">
    <source>
        <dbReference type="ARBA" id="ARBA00022722"/>
    </source>
</evidence>
<dbReference type="Proteomes" id="UP001223072">
    <property type="component" value="Unassembled WGS sequence"/>
</dbReference>
<dbReference type="InterPro" id="IPR002716">
    <property type="entry name" value="PIN_dom"/>
</dbReference>
<dbReference type="HAMAP" id="MF_00265">
    <property type="entry name" value="VapC_Nob1"/>
    <property type="match status" value="1"/>
</dbReference>
<keyword evidence="2 6" id="KW-0540">Nuclease</keyword>
<accession>A0ABU0RJJ4</accession>
<keyword evidence="6" id="KW-0800">Toxin</keyword>
<evidence type="ECO:0000313" key="8">
    <source>
        <dbReference type="EMBL" id="MDQ0932151.1"/>
    </source>
</evidence>
<evidence type="ECO:0000256" key="3">
    <source>
        <dbReference type="ARBA" id="ARBA00022723"/>
    </source>
</evidence>
<dbReference type="SUPFAM" id="SSF88723">
    <property type="entry name" value="PIN domain-like"/>
    <property type="match status" value="1"/>
</dbReference>